<gene>
    <name evidence="1" type="ORF">FDO65_04300</name>
</gene>
<name>A0A4U6QK68_9ACTN</name>
<dbReference type="EMBL" id="SZZH01000001">
    <property type="protein sequence ID" value="TKV60890.1"/>
    <property type="molecule type" value="Genomic_DNA"/>
</dbReference>
<dbReference type="AlphaFoldDB" id="A0A4U6QK68"/>
<dbReference type="Proteomes" id="UP000306985">
    <property type="component" value="Unassembled WGS sequence"/>
</dbReference>
<dbReference type="RefSeq" id="WP_137448193.1">
    <property type="nucleotide sequence ID" value="NZ_SZZH01000001.1"/>
</dbReference>
<accession>A0A4U6QK68</accession>
<evidence type="ECO:0000313" key="2">
    <source>
        <dbReference type="Proteomes" id="UP000306985"/>
    </source>
</evidence>
<organism evidence="1 2">
    <name type="scientific">Nakamurella flava</name>
    <dbReference type="NCBI Taxonomy" id="2576308"/>
    <lineage>
        <taxon>Bacteria</taxon>
        <taxon>Bacillati</taxon>
        <taxon>Actinomycetota</taxon>
        <taxon>Actinomycetes</taxon>
        <taxon>Nakamurellales</taxon>
        <taxon>Nakamurellaceae</taxon>
        <taxon>Nakamurella</taxon>
    </lineage>
</organism>
<comment type="caution">
    <text evidence="1">The sequence shown here is derived from an EMBL/GenBank/DDBJ whole genome shotgun (WGS) entry which is preliminary data.</text>
</comment>
<keyword evidence="2" id="KW-1185">Reference proteome</keyword>
<sequence length="160" mass="16552">MTELDAQSVTWFQTFCGGFSGLADLETKAQSISTPAQAGELLGTLGQAFTETGQKLQSVPPPTFEGGDQLAATSQEVFNKVGPAFTEFGQQAATIDQNDQAALQKFGTDFQQQLSSLKDVQNIQLSDSVKAAAEKQVPECATLAKLGSGSSAGASAAPSS</sequence>
<dbReference type="OrthoDB" id="5196864at2"/>
<reference evidence="1 2" key="1">
    <citation type="submission" date="2019-05" db="EMBL/GenBank/DDBJ databases">
        <title>Nakamurella sp. N5BH11, whole genome shotgun sequence.</title>
        <authorList>
            <person name="Tuo L."/>
        </authorList>
    </citation>
    <scope>NUCLEOTIDE SEQUENCE [LARGE SCALE GENOMIC DNA]</scope>
    <source>
        <strain evidence="1 2">N5BH11</strain>
    </source>
</reference>
<protein>
    <submittedName>
        <fullName evidence="1">Uncharacterized protein</fullName>
    </submittedName>
</protein>
<evidence type="ECO:0000313" key="1">
    <source>
        <dbReference type="EMBL" id="TKV60890.1"/>
    </source>
</evidence>
<proteinExistence type="predicted"/>